<feature type="transmembrane region" description="Helical" evidence="2">
    <location>
        <begin position="339"/>
        <end position="360"/>
    </location>
</feature>
<dbReference type="OrthoDB" id="409725at2759"/>
<gene>
    <name evidence="4" type="ORF">TrCOL_g9235</name>
</gene>
<dbReference type="Proteomes" id="UP001165065">
    <property type="component" value="Unassembled WGS sequence"/>
</dbReference>
<accession>A0A9W7GHA2</accession>
<dbReference type="InterPro" id="IPR036513">
    <property type="entry name" value="STAS_dom_sf"/>
</dbReference>
<feature type="transmembrane region" description="Helical" evidence="2">
    <location>
        <begin position="413"/>
        <end position="429"/>
    </location>
</feature>
<keyword evidence="2" id="KW-0812">Transmembrane</keyword>
<feature type="region of interest" description="Disordered" evidence="1">
    <location>
        <begin position="110"/>
        <end position="154"/>
    </location>
</feature>
<dbReference type="PANTHER" id="PTHR43310">
    <property type="entry name" value="SULFATE TRANSPORTER YBAR-RELATED"/>
    <property type="match status" value="1"/>
</dbReference>
<dbReference type="Gene3D" id="2.60.120.10">
    <property type="entry name" value="Jelly Rolls"/>
    <property type="match status" value="1"/>
</dbReference>
<feature type="compositionally biased region" description="Low complexity" evidence="1">
    <location>
        <begin position="193"/>
        <end position="208"/>
    </location>
</feature>
<reference evidence="5" key="1">
    <citation type="journal article" date="2023" name="Commun. Biol.">
        <title>Genome analysis of Parmales, the sister group of diatoms, reveals the evolutionary specialization of diatoms from phago-mixotrophs to photoautotrophs.</title>
        <authorList>
            <person name="Ban H."/>
            <person name="Sato S."/>
            <person name="Yoshikawa S."/>
            <person name="Yamada K."/>
            <person name="Nakamura Y."/>
            <person name="Ichinomiya M."/>
            <person name="Sato N."/>
            <person name="Blanc-Mathieu R."/>
            <person name="Endo H."/>
            <person name="Kuwata A."/>
            <person name="Ogata H."/>
        </authorList>
    </citation>
    <scope>NUCLEOTIDE SEQUENCE [LARGE SCALE GENOMIC DNA]</scope>
</reference>
<name>A0A9W7GHA2_9STRA</name>
<evidence type="ECO:0000256" key="1">
    <source>
        <dbReference type="SAM" id="MobiDB-lite"/>
    </source>
</evidence>
<feature type="transmembrane region" description="Helical" evidence="2">
    <location>
        <begin position="668"/>
        <end position="701"/>
    </location>
</feature>
<evidence type="ECO:0000256" key="2">
    <source>
        <dbReference type="SAM" id="Phobius"/>
    </source>
</evidence>
<feature type="compositionally biased region" description="Polar residues" evidence="1">
    <location>
        <begin position="110"/>
        <end position="127"/>
    </location>
</feature>
<dbReference type="SUPFAM" id="SSF51206">
    <property type="entry name" value="cAMP-binding domain-like"/>
    <property type="match status" value="1"/>
</dbReference>
<feature type="transmembrane region" description="Helical" evidence="2">
    <location>
        <begin position="246"/>
        <end position="268"/>
    </location>
</feature>
<evidence type="ECO:0000313" key="5">
    <source>
        <dbReference type="Proteomes" id="UP001165065"/>
    </source>
</evidence>
<protein>
    <recommendedName>
        <fullName evidence="3">STAS domain-containing protein</fullName>
    </recommendedName>
</protein>
<keyword evidence="5" id="KW-1185">Reference proteome</keyword>
<dbReference type="InterPro" id="IPR002645">
    <property type="entry name" value="STAS_dom"/>
</dbReference>
<dbReference type="Pfam" id="PF01740">
    <property type="entry name" value="STAS"/>
    <property type="match status" value="1"/>
</dbReference>
<feature type="domain" description="STAS" evidence="3">
    <location>
        <begin position="735"/>
        <end position="828"/>
    </location>
</feature>
<organism evidence="4 5">
    <name type="scientific">Triparma columacea</name>
    <dbReference type="NCBI Taxonomy" id="722753"/>
    <lineage>
        <taxon>Eukaryota</taxon>
        <taxon>Sar</taxon>
        <taxon>Stramenopiles</taxon>
        <taxon>Ochrophyta</taxon>
        <taxon>Bolidophyceae</taxon>
        <taxon>Parmales</taxon>
        <taxon>Triparmaceae</taxon>
        <taxon>Triparma</taxon>
    </lineage>
</organism>
<dbReference type="EMBL" id="BRYA01001469">
    <property type="protein sequence ID" value="GMI44088.1"/>
    <property type="molecule type" value="Genomic_DNA"/>
</dbReference>
<keyword evidence="2" id="KW-1133">Transmembrane helix</keyword>
<sequence length="1116" mass="121981">MADAFRNAENGAAAGSLFGAFDQLTPSSSFENVPEIENSSSERNAAEEKAAENGAKVTPNNPPVVPNAVVLNVIDIENVDTTIFRQTPPLPPITIDIDDEAIKANYQQANYQRSFSRQDTAQTTNATKYDDNNNNNNNNNHSNQSTVDSTTSIGSNGGSLATEVSNLLKKEKIVTYGDVQKLEHEKEKLYNYMPLSSMPNTPTSTLPSSTPPSSSPSPITSTTIPRPKPAMNIKTFILHLKHLPQLIVSAVLITIINLVNILGISSALSSATPSSPPLNVWMDYFTLSSIPPSLICFLFLSKTHRGAHPTLDVFVAPFLASTLKSITPSSSAIDYVDAVTSLILTASVSTLMSSIIIRLARNIKLLRMGYYVPYPVVAGLLASVGVFFLRYAIMLEFHGMTAEDLARDMDAVKAVRLGLLLMFGLGMWGGGKMGKKATTPVVILVIIVLGNLLSLFGVIKEEYGVFWSYKELPPDTSLQVTPLTLYSKAVTGQVNLDAVYKGAWDVCIMTVMMVIRQSIQFSAVEKSISLLPPEYLKIKPPLLSEPSGRTPSCRSPSTNLTPQSFNFKLSLNDIISGYSYTNLASFFTGGVYVVENAGAVSTTYSMNATGGSSLLLSLVFLVALAATSWAPLMFVPIATFSSMLVLLSAKCVETFVVKPYFEMSRKEWMIIPSFVILTIFVPVLPAVAIGGTVSVCLLIAALTNEGCVRSIANGMTLRSSIEYYRREERWLEEEGDRIQVLSLQSYLFFASSPSLLLYVESMFKDLPKNLPFPKEFAPPKPDVLIVDFTNVVGMDYSAKEGMNDMRRLCDLNTCRLILCGASKGVASVLGDGWAMTGTLDGALGAAEGIVLGIISRVRELETITSPDRKEGGGKEEDEDEERRSGFEYALRLVDEQNGTHHANVLASAFRDHVKPLELKKGENIYDKATMTWGDGGDIDRGLFFVEYGLISCQRDPYQSTRSSSLRKRSTGFRHARDNSVGSLDARGEMASHKRQQRLGRGEKENLTFRLARLGPGWVVGAREVACGLKFIGTYEAMTDTKIHYLSKRDIDRVTEDRGDVGVAVWKMIGKLVARNLDSAIDQLSNYHTYQGASSRHPTATDRVIIGKVNHAMNKMG</sequence>
<feature type="region of interest" description="Disordered" evidence="1">
    <location>
        <begin position="28"/>
        <end position="62"/>
    </location>
</feature>
<comment type="caution">
    <text evidence="4">The sequence shown here is derived from an EMBL/GenBank/DDBJ whole genome shotgun (WGS) entry which is preliminary data.</text>
</comment>
<dbReference type="AlphaFoldDB" id="A0A9W7GHA2"/>
<feature type="region of interest" description="Disordered" evidence="1">
    <location>
        <begin position="193"/>
        <end position="226"/>
    </location>
</feature>
<keyword evidence="2" id="KW-0472">Membrane</keyword>
<dbReference type="InterPro" id="IPR018490">
    <property type="entry name" value="cNMP-bd_dom_sf"/>
</dbReference>
<feature type="compositionally biased region" description="Low complexity" evidence="1">
    <location>
        <begin position="216"/>
        <end position="225"/>
    </location>
</feature>
<dbReference type="InterPro" id="IPR052706">
    <property type="entry name" value="Membrane-Transporter-like"/>
</dbReference>
<proteinExistence type="predicted"/>
<dbReference type="Gene3D" id="3.30.750.24">
    <property type="entry name" value="STAS domain"/>
    <property type="match status" value="1"/>
</dbReference>
<dbReference type="InterPro" id="IPR014710">
    <property type="entry name" value="RmlC-like_jellyroll"/>
</dbReference>
<feature type="compositionally biased region" description="Polar residues" evidence="1">
    <location>
        <begin position="141"/>
        <end position="154"/>
    </location>
</feature>
<dbReference type="SUPFAM" id="SSF52091">
    <property type="entry name" value="SpoIIaa-like"/>
    <property type="match status" value="1"/>
</dbReference>
<evidence type="ECO:0000259" key="3">
    <source>
        <dbReference type="Pfam" id="PF01740"/>
    </source>
</evidence>
<feature type="transmembrane region" description="Helical" evidence="2">
    <location>
        <begin position="441"/>
        <end position="459"/>
    </location>
</feature>
<feature type="transmembrane region" description="Helical" evidence="2">
    <location>
        <begin position="372"/>
        <end position="393"/>
    </location>
</feature>
<dbReference type="PANTHER" id="PTHR43310:SF4">
    <property type="entry name" value="AFR304WP"/>
    <property type="match status" value="1"/>
</dbReference>
<evidence type="ECO:0000313" key="4">
    <source>
        <dbReference type="EMBL" id="GMI44088.1"/>
    </source>
</evidence>
<feature type="transmembrane region" description="Helical" evidence="2">
    <location>
        <begin position="614"/>
        <end position="647"/>
    </location>
</feature>
<dbReference type="CDD" id="cd07042">
    <property type="entry name" value="STAS_SulP_like_sulfate_transporter"/>
    <property type="match status" value="1"/>
</dbReference>